<comment type="caution">
    <text evidence="1">The sequence shown here is derived from an EMBL/GenBank/DDBJ whole genome shotgun (WGS) entry which is preliminary data.</text>
</comment>
<reference evidence="1 2" key="1">
    <citation type="submission" date="2022-10" db="EMBL/GenBank/DDBJ databases">
        <title>Chitinophaga nivalis PC15 sp. nov., isolated from Pyeongchang county, South Korea.</title>
        <authorList>
            <person name="Trinh H.N."/>
        </authorList>
    </citation>
    <scope>NUCLEOTIDE SEQUENCE [LARGE SCALE GENOMIC DNA]</scope>
    <source>
        <strain evidence="1 2">PC14</strain>
    </source>
</reference>
<name>A0ABT3IMW1_9BACT</name>
<dbReference type="EMBL" id="JAPDNS010000001">
    <property type="protein sequence ID" value="MCW3485294.1"/>
    <property type="molecule type" value="Genomic_DNA"/>
</dbReference>
<proteinExistence type="predicted"/>
<dbReference type="Proteomes" id="UP001207742">
    <property type="component" value="Unassembled WGS sequence"/>
</dbReference>
<accession>A0ABT3IMW1</accession>
<evidence type="ECO:0000313" key="2">
    <source>
        <dbReference type="Proteomes" id="UP001207742"/>
    </source>
</evidence>
<keyword evidence="2" id="KW-1185">Reference proteome</keyword>
<gene>
    <name evidence="1" type="ORF">OL497_15395</name>
</gene>
<evidence type="ECO:0000313" key="1">
    <source>
        <dbReference type="EMBL" id="MCW3485294.1"/>
    </source>
</evidence>
<dbReference type="RefSeq" id="WP_264731521.1">
    <property type="nucleotide sequence ID" value="NZ_JAPDNR010000001.1"/>
</dbReference>
<protein>
    <submittedName>
        <fullName evidence="1">Uncharacterized protein</fullName>
    </submittedName>
</protein>
<organism evidence="1 2">
    <name type="scientific">Chitinophaga nivalis</name>
    <dbReference type="NCBI Taxonomy" id="2991709"/>
    <lineage>
        <taxon>Bacteria</taxon>
        <taxon>Pseudomonadati</taxon>
        <taxon>Bacteroidota</taxon>
        <taxon>Chitinophagia</taxon>
        <taxon>Chitinophagales</taxon>
        <taxon>Chitinophagaceae</taxon>
        <taxon>Chitinophaga</taxon>
    </lineage>
</organism>
<sequence length="113" mass="12958">MAYSIKKEDVIKYAPEALREFHLTAYEWIDNLHFTADPHVYLTNAAAYLTVARELFLAAGWDGDGEIGLIWIPPFMLHEMAFQEDARGVIIWHVKQEEDGISWLLSPIALPFP</sequence>